<protein>
    <submittedName>
        <fullName evidence="1">Uncharacterized protein</fullName>
    </submittedName>
</protein>
<organism evidence="1 2">
    <name type="scientific">Candidatus Methanofastidiosum methylothiophilum</name>
    <dbReference type="NCBI Taxonomy" id="1705564"/>
    <lineage>
        <taxon>Archaea</taxon>
        <taxon>Methanobacteriati</taxon>
        <taxon>Methanobacteriota</taxon>
        <taxon>Stenosarchaea group</taxon>
        <taxon>Candidatus Methanofastidiosia</taxon>
        <taxon>Candidatus Methanofastidiosales</taxon>
        <taxon>Candidatus Methanofastidiosaceae</taxon>
        <taxon>Candidatus Methanofastidiosum</taxon>
    </lineage>
</organism>
<dbReference type="AlphaFoldDB" id="A0A150IQZ4"/>
<evidence type="ECO:0000313" key="1">
    <source>
        <dbReference type="EMBL" id="KYC47390.1"/>
    </source>
</evidence>
<reference evidence="1 2" key="1">
    <citation type="journal article" date="2016" name="ISME J.">
        <title>Chasing the elusive Euryarchaeota class WSA2: genomes reveal a uniquely fastidious methyl-reducing methanogen.</title>
        <authorList>
            <person name="Nobu M.K."/>
            <person name="Narihiro T."/>
            <person name="Kuroda K."/>
            <person name="Mei R."/>
            <person name="Liu W.T."/>
        </authorList>
    </citation>
    <scope>NUCLEOTIDE SEQUENCE [LARGE SCALE GENOMIC DNA]</scope>
    <source>
        <strain evidence="1">U1lsi0528_Bin089</strain>
    </source>
</reference>
<sequence length="91" mass="10616">MVEIPVYHFRDTAYKSPMCDKLRRFLDSQKETSRGVVIRTLLNLGVKKMEEMGITLEQLLEGDLTIETPVEDTKKIISLEKFKELEKNLED</sequence>
<dbReference type="EMBL" id="LNGD01000159">
    <property type="protein sequence ID" value="KYC47390.1"/>
    <property type="molecule type" value="Genomic_DNA"/>
</dbReference>
<dbReference type="Proteomes" id="UP000075578">
    <property type="component" value="Unassembled WGS sequence"/>
</dbReference>
<evidence type="ECO:0000313" key="2">
    <source>
        <dbReference type="Proteomes" id="UP000075578"/>
    </source>
</evidence>
<comment type="caution">
    <text evidence="1">The sequence shown here is derived from an EMBL/GenBank/DDBJ whole genome shotgun (WGS) entry which is preliminary data.</text>
</comment>
<proteinExistence type="predicted"/>
<name>A0A150IQZ4_9EURY</name>
<accession>A0A150IQZ4</accession>
<gene>
    <name evidence="1" type="ORF">AMQ74_01685</name>
</gene>